<dbReference type="SUPFAM" id="SSF56784">
    <property type="entry name" value="HAD-like"/>
    <property type="match status" value="1"/>
</dbReference>
<name>A0A0L1JKU0_9RHOB</name>
<dbReference type="Gene3D" id="1.10.150.240">
    <property type="entry name" value="Putative phosphatase, domain 2"/>
    <property type="match status" value="1"/>
</dbReference>
<dbReference type="SFLD" id="SFLDG01135">
    <property type="entry name" value="C1.5.6:_HAD__Beta-PGM__Phospha"/>
    <property type="match status" value="1"/>
</dbReference>
<dbReference type="UniPathway" id="UPA00865">
    <property type="reaction ID" value="UER00834"/>
</dbReference>
<dbReference type="InterPro" id="IPR050155">
    <property type="entry name" value="HAD-like_hydrolase_sf"/>
</dbReference>
<feature type="binding site" evidence="10">
    <location>
        <position position="167"/>
    </location>
    <ligand>
        <name>Mg(2+)</name>
        <dbReference type="ChEBI" id="CHEBI:18420"/>
    </ligand>
</feature>
<dbReference type="GO" id="GO:0005829">
    <property type="term" value="C:cytosol"/>
    <property type="evidence" value="ECO:0007669"/>
    <property type="project" value="TreeGrafter"/>
</dbReference>
<comment type="caution">
    <text evidence="11">The sequence shown here is derived from an EMBL/GenBank/DDBJ whole genome shotgun (WGS) entry which is preliminary data.</text>
</comment>
<evidence type="ECO:0000256" key="1">
    <source>
        <dbReference type="ARBA" id="ARBA00000830"/>
    </source>
</evidence>
<dbReference type="Proteomes" id="UP000036938">
    <property type="component" value="Unassembled WGS sequence"/>
</dbReference>
<comment type="catalytic activity">
    <reaction evidence="1 10">
        <text>2-phosphoglycolate + H2O = glycolate + phosphate</text>
        <dbReference type="Rhea" id="RHEA:14369"/>
        <dbReference type="ChEBI" id="CHEBI:15377"/>
        <dbReference type="ChEBI" id="CHEBI:29805"/>
        <dbReference type="ChEBI" id="CHEBI:43474"/>
        <dbReference type="ChEBI" id="CHEBI:58033"/>
        <dbReference type="EC" id="3.1.3.18"/>
    </reaction>
</comment>
<dbReference type="Pfam" id="PF00702">
    <property type="entry name" value="Hydrolase"/>
    <property type="match status" value="1"/>
</dbReference>
<dbReference type="Gene3D" id="3.40.50.1000">
    <property type="entry name" value="HAD superfamily/HAD-like"/>
    <property type="match status" value="1"/>
</dbReference>
<reference evidence="11 12" key="1">
    <citation type="journal article" date="2015" name="Int. J. Syst. Evol. Microbiol.">
        <title>Aestuariivita atlantica sp. nov., isolated from deep sea sediment of the Atlantic Ocean.</title>
        <authorList>
            <person name="Li G."/>
            <person name="Lai Q."/>
            <person name="Du Y."/>
            <person name="Liu X."/>
            <person name="Sun F."/>
            <person name="Shao Z."/>
        </authorList>
    </citation>
    <scope>NUCLEOTIDE SEQUENCE [LARGE SCALE GENOMIC DNA]</scope>
    <source>
        <strain evidence="11 12">22II-S11-z3</strain>
    </source>
</reference>
<feature type="active site" description="Nucleophile" evidence="10">
    <location>
        <position position="7"/>
    </location>
</feature>
<keyword evidence="9 10" id="KW-0119">Carbohydrate metabolism</keyword>
<dbReference type="GO" id="GO:0005975">
    <property type="term" value="P:carbohydrate metabolic process"/>
    <property type="evidence" value="ECO:0007669"/>
    <property type="project" value="InterPro"/>
</dbReference>
<keyword evidence="12" id="KW-1185">Reference proteome</keyword>
<dbReference type="NCBIfam" id="TIGR01549">
    <property type="entry name" value="HAD-SF-IA-v1"/>
    <property type="match status" value="1"/>
</dbReference>
<dbReference type="InterPro" id="IPR023198">
    <property type="entry name" value="PGP-like_dom2"/>
</dbReference>
<organism evidence="11 12">
    <name type="scientific">Pseudaestuariivita atlantica</name>
    <dbReference type="NCBI Taxonomy" id="1317121"/>
    <lineage>
        <taxon>Bacteria</taxon>
        <taxon>Pseudomonadati</taxon>
        <taxon>Pseudomonadota</taxon>
        <taxon>Alphaproteobacteria</taxon>
        <taxon>Rhodobacterales</taxon>
        <taxon>Paracoccaceae</taxon>
        <taxon>Pseudaestuariivita</taxon>
    </lineage>
</organism>
<dbReference type="SFLD" id="SFLDG01129">
    <property type="entry name" value="C1.5:_HAD__Beta-PGM__Phosphata"/>
    <property type="match status" value="1"/>
</dbReference>
<dbReference type="SFLD" id="SFLDS00003">
    <property type="entry name" value="Haloacid_Dehalogenase"/>
    <property type="match status" value="1"/>
</dbReference>
<evidence type="ECO:0000256" key="9">
    <source>
        <dbReference type="ARBA" id="ARBA00023277"/>
    </source>
</evidence>
<dbReference type="GO" id="GO:0006281">
    <property type="term" value="P:DNA repair"/>
    <property type="evidence" value="ECO:0007669"/>
    <property type="project" value="TreeGrafter"/>
</dbReference>
<dbReference type="PATRIC" id="fig|1317121.7.peg.4159"/>
<evidence type="ECO:0000256" key="10">
    <source>
        <dbReference type="HAMAP-Rule" id="MF_00495"/>
    </source>
</evidence>
<dbReference type="STRING" id="1317121.ATO11_17130"/>
<evidence type="ECO:0000256" key="5">
    <source>
        <dbReference type="ARBA" id="ARBA00013078"/>
    </source>
</evidence>
<dbReference type="AlphaFoldDB" id="A0A0L1JKU0"/>
<dbReference type="PRINTS" id="PR00413">
    <property type="entry name" value="HADHALOGNASE"/>
</dbReference>
<dbReference type="NCBIfam" id="TIGR01449">
    <property type="entry name" value="PGP_bact"/>
    <property type="match status" value="1"/>
</dbReference>
<evidence type="ECO:0000256" key="7">
    <source>
        <dbReference type="ARBA" id="ARBA00022801"/>
    </source>
</evidence>
<comment type="similarity">
    <text evidence="4 10">Belongs to the HAD-like hydrolase superfamily. CbbY/CbbZ/Gph/YieH family.</text>
</comment>
<comment type="cofactor">
    <cofactor evidence="2 10">
        <name>Mg(2+)</name>
        <dbReference type="ChEBI" id="CHEBI:18420"/>
    </cofactor>
</comment>
<feature type="binding site" evidence="10">
    <location>
        <position position="7"/>
    </location>
    <ligand>
        <name>Mg(2+)</name>
        <dbReference type="ChEBI" id="CHEBI:18420"/>
    </ligand>
</feature>
<dbReference type="EMBL" id="AQQZ01000009">
    <property type="protein sequence ID" value="KNG92342.1"/>
    <property type="molecule type" value="Genomic_DNA"/>
</dbReference>
<evidence type="ECO:0000256" key="8">
    <source>
        <dbReference type="ARBA" id="ARBA00022842"/>
    </source>
</evidence>
<comment type="pathway">
    <text evidence="3 10">Organic acid metabolism; glycolate biosynthesis; glycolate from 2-phosphoglycolate: step 1/1.</text>
</comment>
<keyword evidence="6 10" id="KW-0479">Metal-binding</keyword>
<evidence type="ECO:0000313" key="11">
    <source>
        <dbReference type="EMBL" id="KNG92342.1"/>
    </source>
</evidence>
<dbReference type="RefSeq" id="WP_050532140.1">
    <property type="nucleotide sequence ID" value="NZ_AQQZ01000009.1"/>
</dbReference>
<dbReference type="OrthoDB" id="9793014at2"/>
<dbReference type="GO" id="GO:0046295">
    <property type="term" value="P:glycolate biosynthetic process"/>
    <property type="evidence" value="ECO:0007669"/>
    <property type="project" value="UniProtKB-UniRule"/>
</dbReference>
<dbReference type="EC" id="3.1.3.18" evidence="5 10"/>
<sequence>MAALVFDLDGTLVDSAPELHKAANAFLAEKGLPVQTLDAVKSFVGNGAVKLTERLLAAAGQPAEGAALDAQAKRFVEIYAALPPGDTVTYPGVPQELARLAGQGHRMGICTNKPAGPTRAILDALGLAKYFGAVVGGDSLDVQKPDRRMMIEVADRLGSKTALLVGDSEVDAATALAANVPFILFTEGYRKRPAAEIPHDAVFARWADFPDTLRRVYL</sequence>
<evidence type="ECO:0000256" key="4">
    <source>
        <dbReference type="ARBA" id="ARBA00006171"/>
    </source>
</evidence>
<evidence type="ECO:0000256" key="2">
    <source>
        <dbReference type="ARBA" id="ARBA00001946"/>
    </source>
</evidence>
<dbReference type="HAMAP" id="MF_00495">
    <property type="entry name" value="GPH_hydrolase_bact"/>
    <property type="match status" value="1"/>
</dbReference>
<evidence type="ECO:0000256" key="3">
    <source>
        <dbReference type="ARBA" id="ARBA00004818"/>
    </source>
</evidence>
<dbReference type="GO" id="GO:0008967">
    <property type="term" value="F:phosphoglycolate phosphatase activity"/>
    <property type="evidence" value="ECO:0007669"/>
    <property type="project" value="UniProtKB-UniRule"/>
</dbReference>
<accession>A0A0L1JKU0</accession>
<dbReference type="PANTHER" id="PTHR43434:SF1">
    <property type="entry name" value="PHOSPHOGLYCOLATE PHOSPHATASE"/>
    <property type="match status" value="1"/>
</dbReference>
<dbReference type="InterPro" id="IPR006439">
    <property type="entry name" value="HAD-SF_hydro_IA"/>
</dbReference>
<evidence type="ECO:0000313" key="12">
    <source>
        <dbReference type="Proteomes" id="UP000036938"/>
    </source>
</evidence>
<proteinExistence type="inferred from homology"/>
<keyword evidence="7 10" id="KW-0378">Hydrolase</keyword>
<gene>
    <name evidence="11" type="ORF">ATO11_17130</name>
</gene>
<evidence type="ECO:0000256" key="6">
    <source>
        <dbReference type="ARBA" id="ARBA00022723"/>
    </source>
</evidence>
<protein>
    <recommendedName>
        <fullName evidence="5 10">Phosphoglycolate phosphatase</fullName>
        <shortName evidence="10">PGP</shortName>
        <shortName evidence="10">PGPase</shortName>
        <ecNumber evidence="5 10">3.1.3.18</ecNumber>
    </recommendedName>
</protein>
<keyword evidence="8 10" id="KW-0460">Magnesium</keyword>
<dbReference type="InterPro" id="IPR036412">
    <property type="entry name" value="HAD-like_sf"/>
</dbReference>
<dbReference type="PANTHER" id="PTHR43434">
    <property type="entry name" value="PHOSPHOGLYCOLATE PHOSPHATASE"/>
    <property type="match status" value="1"/>
</dbReference>
<dbReference type="GO" id="GO:0046872">
    <property type="term" value="F:metal ion binding"/>
    <property type="evidence" value="ECO:0007669"/>
    <property type="project" value="UniProtKB-KW"/>
</dbReference>
<dbReference type="InterPro" id="IPR023214">
    <property type="entry name" value="HAD_sf"/>
</dbReference>
<dbReference type="InterPro" id="IPR037512">
    <property type="entry name" value="PGPase_prok"/>
</dbReference>
<feature type="binding site" evidence="10">
    <location>
        <position position="9"/>
    </location>
    <ligand>
        <name>Mg(2+)</name>
        <dbReference type="ChEBI" id="CHEBI:18420"/>
    </ligand>
</feature>
<comment type="function">
    <text evidence="10">Specifically catalyzes the dephosphorylation of 2-phosphoglycolate. Is involved in the dissimilation of the intracellular 2-phosphoglycolate formed during the DNA repair of 3'-phosphoglycolate ends, a major class of DNA lesions induced by oxidative stress.</text>
</comment>